<keyword evidence="2" id="KW-1185">Reference proteome</keyword>
<reference evidence="1 2" key="1">
    <citation type="submission" date="2024-02" db="EMBL/GenBank/DDBJ databases">
        <title>Bacteria isolated from the canopy kelp, Nereocystis luetkeana.</title>
        <authorList>
            <person name="Pfister C.A."/>
            <person name="Younker I.T."/>
            <person name="Light S.H."/>
        </authorList>
    </citation>
    <scope>NUCLEOTIDE SEQUENCE [LARGE SCALE GENOMIC DNA]</scope>
    <source>
        <strain evidence="1 2">TI.5.07</strain>
    </source>
</reference>
<proteinExistence type="predicted"/>
<dbReference type="EMBL" id="JBAKAP010000011">
    <property type="protein sequence ID" value="MEL0617368.1"/>
    <property type="molecule type" value="Genomic_DNA"/>
</dbReference>
<gene>
    <name evidence="1" type="ORF">V6243_11040</name>
</gene>
<organism evidence="1 2">
    <name type="scientific">Cobetia marina</name>
    <name type="common">Deleya marina</name>
    <dbReference type="NCBI Taxonomy" id="28258"/>
    <lineage>
        <taxon>Bacteria</taxon>
        <taxon>Pseudomonadati</taxon>
        <taxon>Pseudomonadota</taxon>
        <taxon>Gammaproteobacteria</taxon>
        <taxon>Oceanospirillales</taxon>
        <taxon>Halomonadaceae</taxon>
        <taxon>Cobetia</taxon>
    </lineage>
</organism>
<name>A0ABU9GH83_COBMA</name>
<sequence>MSDSQVGGCGWLGMGHRAAGIGMTHYFDALRDCLTEATDGQMVLALPRSAATRRDISGSANNN</sequence>
<evidence type="ECO:0000313" key="1">
    <source>
        <dbReference type="EMBL" id="MEL0617368.1"/>
    </source>
</evidence>
<accession>A0ABU9GH83</accession>
<dbReference type="RefSeq" id="WP_176493724.1">
    <property type="nucleotide sequence ID" value="NZ_JBAKAP010000011.1"/>
</dbReference>
<comment type="caution">
    <text evidence="1">The sequence shown here is derived from an EMBL/GenBank/DDBJ whole genome shotgun (WGS) entry which is preliminary data.</text>
</comment>
<protein>
    <submittedName>
        <fullName evidence="1">Uncharacterized protein</fullName>
    </submittedName>
</protein>
<dbReference type="Proteomes" id="UP001378242">
    <property type="component" value="Unassembled WGS sequence"/>
</dbReference>
<evidence type="ECO:0000313" key="2">
    <source>
        <dbReference type="Proteomes" id="UP001378242"/>
    </source>
</evidence>